<reference evidence="2 3" key="1">
    <citation type="submission" date="2016-11" db="EMBL/GenBank/DDBJ databases">
        <title>The macronuclear genome of Stentor coeruleus: a giant cell with tiny introns.</title>
        <authorList>
            <person name="Slabodnick M."/>
            <person name="Ruby J.G."/>
            <person name="Reiff S.B."/>
            <person name="Swart E.C."/>
            <person name="Gosai S."/>
            <person name="Prabakaran S."/>
            <person name="Witkowska E."/>
            <person name="Larue G.E."/>
            <person name="Fisher S."/>
            <person name="Freeman R.M."/>
            <person name="Gunawardena J."/>
            <person name="Chu W."/>
            <person name="Stover N.A."/>
            <person name="Gregory B.D."/>
            <person name="Nowacki M."/>
            <person name="Derisi J."/>
            <person name="Roy S.W."/>
            <person name="Marshall W.F."/>
            <person name="Sood P."/>
        </authorList>
    </citation>
    <scope>NUCLEOTIDE SEQUENCE [LARGE SCALE GENOMIC DNA]</scope>
    <source>
        <strain evidence="2">WM001</strain>
    </source>
</reference>
<comment type="caution">
    <text evidence="2">The sequence shown here is derived from an EMBL/GenBank/DDBJ whole genome shotgun (WGS) entry which is preliminary data.</text>
</comment>
<keyword evidence="3" id="KW-1185">Reference proteome</keyword>
<name>A0A1R2C6G3_9CILI</name>
<evidence type="ECO:0000313" key="2">
    <source>
        <dbReference type="EMBL" id="OMJ84570.1"/>
    </source>
</evidence>
<feature type="compositionally biased region" description="Basic residues" evidence="1">
    <location>
        <begin position="151"/>
        <end position="161"/>
    </location>
</feature>
<feature type="region of interest" description="Disordered" evidence="1">
    <location>
        <begin position="126"/>
        <end position="161"/>
    </location>
</feature>
<evidence type="ECO:0000313" key="3">
    <source>
        <dbReference type="Proteomes" id="UP000187209"/>
    </source>
</evidence>
<sequence>MRPTFLQFRSPKERTPDPYEIRITSNGSPIGCLRTKSPSFGRDKRFRQYDNEAKKTGYRIGPGSYSSLGSGKIKGGIAYKPLLGAKGDPKESFYVGHLLVRDPNFSNPNHTEQDWQKKLDFSQITTASDNALSTPMRNHMKRKANPLSRNLSRKRMSPKIE</sequence>
<organism evidence="2 3">
    <name type="scientific">Stentor coeruleus</name>
    <dbReference type="NCBI Taxonomy" id="5963"/>
    <lineage>
        <taxon>Eukaryota</taxon>
        <taxon>Sar</taxon>
        <taxon>Alveolata</taxon>
        <taxon>Ciliophora</taxon>
        <taxon>Postciliodesmatophora</taxon>
        <taxon>Heterotrichea</taxon>
        <taxon>Heterotrichida</taxon>
        <taxon>Stentoridae</taxon>
        <taxon>Stentor</taxon>
    </lineage>
</organism>
<gene>
    <name evidence="2" type="ORF">SteCoe_14310</name>
</gene>
<dbReference type="OrthoDB" id="319236at2759"/>
<evidence type="ECO:0000256" key="1">
    <source>
        <dbReference type="SAM" id="MobiDB-lite"/>
    </source>
</evidence>
<feature type="compositionally biased region" description="Basic and acidic residues" evidence="1">
    <location>
        <begin position="10"/>
        <end position="20"/>
    </location>
</feature>
<proteinExistence type="predicted"/>
<feature type="region of interest" description="Disordered" evidence="1">
    <location>
        <begin position="1"/>
        <end position="42"/>
    </location>
</feature>
<dbReference type="EMBL" id="MPUH01000265">
    <property type="protein sequence ID" value="OMJ84570.1"/>
    <property type="molecule type" value="Genomic_DNA"/>
</dbReference>
<accession>A0A1R2C6G3</accession>
<dbReference type="Proteomes" id="UP000187209">
    <property type="component" value="Unassembled WGS sequence"/>
</dbReference>
<dbReference type="AlphaFoldDB" id="A0A1R2C6G3"/>
<feature type="compositionally biased region" description="Polar residues" evidence="1">
    <location>
        <begin position="126"/>
        <end position="136"/>
    </location>
</feature>
<protein>
    <submittedName>
        <fullName evidence="2">Uncharacterized protein</fullName>
    </submittedName>
</protein>